<dbReference type="Proteomes" id="UP000075243">
    <property type="component" value="Unassembled WGS sequence"/>
</dbReference>
<accession>A0A151QZZ0</accession>
<dbReference type="GO" id="GO:0009753">
    <property type="term" value="P:response to jasmonic acid"/>
    <property type="evidence" value="ECO:0007669"/>
    <property type="project" value="UniProtKB-ARBA"/>
</dbReference>
<dbReference type="Gramene" id="C.cajan_43715.t">
    <property type="protein sequence ID" value="C.cajan_43715.t"/>
    <property type="gene ID" value="C.cajan_43715"/>
</dbReference>
<dbReference type="OMA" id="DTVVEDW"/>
<comment type="subcellular location">
    <subcellularLocation>
        <location evidence="1">Vacuole</location>
    </subcellularLocation>
</comment>
<dbReference type="InterPro" id="IPR011042">
    <property type="entry name" value="6-blade_b-propeller_TolB-like"/>
</dbReference>
<dbReference type="GO" id="GO:0016829">
    <property type="term" value="F:lyase activity"/>
    <property type="evidence" value="ECO:0007669"/>
    <property type="project" value="UniProtKB-KW"/>
</dbReference>
<gene>
    <name evidence="8" type="ORF">KK1_042987</name>
</gene>
<dbReference type="AlphaFoldDB" id="A0A151QZZ0"/>
<keyword evidence="9" id="KW-1185">Reference proteome</keyword>
<dbReference type="EMBL" id="KQ484294">
    <property type="protein sequence ID" value="KYP35928.1"/>
    <property type="molecule type" value="Genomic_DNA"/>
</dbReference>
<dbReference type="Gene3D" id="2.120.10.30">
    <property type="entry name" value="TolB, C-terminal domain"/>
    <property type="match status" value="1"/>
</dbReference>
<dbReference type="GO" id="GO:0005773">
    <property type="term" value="C:vacuole"/>
    <property type="evidence" value="ECO:0007669"/>
    <property type="project" value="UniProtKB-SubCell"/>
</dbReference>
<evidence type="ECO:0000256" key="4">
    <source>
        <dbReference type="ARBA" id="ARBA00022554"/>
    </source>
</evidence>
<comment type="similarity">
    <text evidence="2">Belongs to the strictosidine synthase family.</text>
</comment>
<dbReference type="STRING" id="3821.A0A151QZZ0"/>
<sequence length="327" mass="36941">MIATVAILYGLGPLKAVQLRWPVKSEIVAQGEVVGPEDLAYDKRRRVIYTGCEDGWIKRVTVADSVADTVVENWVNTGGRPLGLALEKSGELMVADAVKVVTRKKKVEVLADEVEGLKFNLTDGVDVAEDGTIYFTDATYKYSLEDYYNDIIEGRPHGRFMNYNPETKNVTVLARNLYFPNGVVVSSDQHFVIYCETIKKRCRKYYIKGPKKGRIGEFCRDLPGMPDNIHYVGQGQYYIAMATSLTPQWDLLRRYPFIRKVAAMVTKHVGRLHVEDNGGVLVVNLEGKPTAHYYDTELSLISSGIKIENYIYCGSLMYPYLIRLDLK</sequence>
<dbReference type="GO" id="GO:0016787">
    <property type="term" value="F:hydrolase activity"/>
    <property type="evidence" value="ECO:0007669"/>
    <property type="project" value="TreeGrafter"/>
</dbReference>
<feature type="domain" description="Strictosidine synthase conserved region" evidence="7">
    <location>
        <begin position="123"/>
        <end position="210"/>
    </location>
</feature>
<dbReference type="InterPro" id="IPR018119">
    <property type="entry name" value="Strictosidine_synth_cons-reg"/>
</dbReference>
<protein>
    <submittedName>
        <fullName evidence="8">Adipocyte plasma membrane-associated protein</fullName>
        <ecNumber evidence="8">4.3.3.2</ecNumber>
    </submittedName>
</protein>
<evidence type="ECO:0000256" key="3">
    <source>
        <dbReference type="ARBA" id="ARBA00022553"/>
    </source>
</evidence>
<dbReference type="Pfam" id="PF20067">
    <property type="entry name" value="SSL_N"/>
    <property type="match status" value="1"/>
</dbReference>
<keyword evidence="5" id="KW-0732">Signal</keyword>
<evidence type="ECO:0000313" key="8">
    <source>
        <dbReference type="EMBL" id="KYP35928.1"/>
    </source>
</evidence>
<dbReference type="EC" id="4.3.3.2" evidence="8"/>
<evidence type="ECO:0000259" key="7">
    <source>
        <dbReference type="Pfam" id="PF03088"/>
    </source>
</evidence>
<keyword evidence="4" id="KW-0926">Vacuole</keyword>
<evidence type="ECO:0000256" key="5">
    <source>
        <dbReference type="ARBA" id="ARBA00022729"/>
    </source>
</evidence>
<organism evidence="8 9">
    <name type="scientific">Cajanus cajan</name>
    <name type="common">Pigeon pea</name>
    <name type="synonym">Cajanus indicus</name>
    <dbReference type="NCBI Taxonomy" id="3821"/>
    <lineage>
        <taxon>Eukaryota</taxon>
        <taxon>Viridiplantae</taxon>
        <taxon>Streptophyta</taxon>
        <taxon>Embryophyta</taxon>
        <taxon>Tracheophyta</taxon>
        <taxon>Spermatophyta</taxon>
        <taxon>Magnoliopsida</taxon>
        <taxon>eudicotyledons</taxon>
        <taxon>Gunneridae</taxon>
        <taxon>Pentapetalae</taxon>
        <taxon>rosids</taxon>
        <taxon>fabids</taxon>
        <taxon>Fabales</taxon>
        <taxon>Fabaceae</taxon>
        <taxon>Papilionoideae</taxon>
        <taxon>50 kb inversion clade</taxon>
        <taxon>NPAAA clade</taxon>
        <taxon>indigoferoid/millettioid clade</taxon>
        <taxon>Phaseoleae</taxon>
        <taxon>Cajanus</taxon>
    </lineage>
</organism>
<evidence type="ECO:0000256" key="2">
    <source>
        <dbReference type="ARBA" id="ARBA00009191"/>
    </source>
</evidence>
<evidence type="ECO:0000256" key="1">
    <source>
        <dbReference type="ARBA" id="ARBA00004116"/>
    </source>
</evidence>
<name>A0A151QZZ0_CAJCA</name>
<dbReference type="PANTHER" id="PTHR10426">
    <property type="entry name" value="STRICTOSIDINE SYNTHASE-RELATED"/>
    <property type="match status" value="1"/>
</dbReference>
<proteinExistence type="inferred from homology"/>
<dbReference type="Pfam" id="PF03088">
    <property type="entry name" value="Str_synth"/>
    <property type="match status" value="1"/>
</dbReference>
<reference evidence="8" key="1">
    <citation type="journal article" date="2012" name="Nat. Biotechnol.">
        <title>Draft genome sequence of pigeonpea (Cajanus cajan), an orphan legume crop of resource-poor farmers.</title>
        <authorList>
            <person name="Varshney R.K."/>
            <person name="Chen W."/>
            <person name="Li Y."/>
            <person name="Bharti A.K."/>
            <person name="Saxena R.K."/>
            <person name="Schlueter J.A."/>
            <person name="Donoghue M.T."/>
            <person name="Azam S."/>
            <person name="Fan G."/>
            <person name="Whaley A.M."/>
            <person name="Farmer A.D."/>
            <person name="Sheridan J."/>
            <person name="Iwata A."/>
            <person name="Tuteja R."/>
            <person name="Penmetsa R.V."/>
            <person name="Wu W."/>
            <person name="Upadhyaya H.D."/>
            <person name="Yang S.P."/>
            <person name="Shah T."/>
            <person name="Saxena K.B."/>
            <person name="Michael T."/>
            <person name="McCombie W.R."/>
            <person name="Yang B."/>
            <person name="Zhang G."/>
            <person name="Yang H."/>
            <person name="Wang J."/>
            <person name="Spillane C."/>
            <person name="Cook D.R."/>
            <person name="May G.D."/>
            <person name="Xu X."/>
            <person name="Jackson S.A."/>
        </authorList>
    </citation>
    <scope>NUCLEOTIDE SEQUENCE [LARGE SCALE GENOMIC DNA]</scope>
</reference>
<evidence type="ECO:0000313" key="9">
    <source>
        <dbReference type="Proteomes" id="UP000075243"/>
    </source>
</evidence>
<keyword evidence="8" id="KW-0456">Lyase</keyword>
<keyword evidence="3" id="KW-0597">Phosphoprotein</keyword>
<dbReference type="PANTHER" id="PTHR10426:SF88">
    <property type="entry name" value="ADIPOCYTE PLASMA MEMBRANE-ASSOCIATED PROTEIN HEMOMUCIN-RELATED"/>
    <property type="match status" value="1"/>
</dbReference>
<dbReference type="GO" id="GO:0012505">
    <property type="term" value="C:endomembrane system"/>
    <property type="evidence" value="ECO:0007669"/>
    <property type="project" value="TreeGrafter"/>
</dbReference>
<dbReference type="SUPFAM" id="SSF63829">
    <property type="entry name" value="Calcium-dependent phosphotriesterase"/>
    <property type="match status" value="1"/>
</dbReference>
<keyword evidence="6" id="KW-0325">Glycoprotein</keyword>
<dbReference type="FunFam" id="2.120.10.30:FF:000073">
    <property type="entry name" value="Protein STRICTOSIDINE SYNTHASE-LIKE 6"/>
    <property type="match status" value="1"/>
</dbReference>
<evidence type="ECO:0000256" key="6">
    <source>
        <dbReference type="ARBA" id="ARBA00023180"/>
    </source>
</evidence>